<evidence type="ECO:0000313" key="2">
    <source>
        <dbReference type="Proteomes" id="UP000236291"/>
    </source>
</evidence>
<reference evidence="1 2" key="1">
    <citation type="journal article" date="2014" name="Am. J. Bot.">
        <title>Genome assembly and annotation for red clover (Trifolium pratense; Fabaceae).</title>
        <authorList>
            <person name="Istvanek J."/>
            <person name="Jaros M."/>
            <person name="Krenek A."/>
            <person name="Repkova J."/>
        </authorList>
    </citation>
    <scope>NUCLEOTIDE SEQUENCE [LARGE SCALE GENOMIC DNA]</scope>
    <source>
        <strain evidence="2">cv. Tatra</strain>
        <tissue evidence="1">Young leaves</tissue>
    </source>
</reference>
<protein>
    <submittedName>
        <fullName evidence="1">Uncharacterized protein</fullName>
    </submittedName>
</protein>
<proteinExistence type="predicted"/>
<comment type="caution">
    <text evidence="1">The sequence shown here is derived from an EMBL/GenBank/DDBJ whole genome shotgun (WGS) entry which is preliminary data.</text>
</comment>
<accession>A0A2K3M2N8</accession>
<evidence type="ECO:0000313" key="1">
    <source>
        <dbReference type="EMBL" id="PNX85034.1"/>
    </source>
</evidence>
<sequence length="119" mass="12792">ELYSVIPASAQSCCCEKPNSYAQPASATESIKCFRVIDNLQFCTKTAAVVIDHSMKNQGPQGCDRNQDGSSLSPEVPILPNTTIIDSGKEIISGATRTSSDYLSELISHNCFAAECLMQ</sequence>
<organism evidence="1 2">
    <name type="scientific">Trifolium pratense</name>
    <name type="common">Red clover</name>
    <dbReference type="NCBI Taxonomy" id="57577"/>
    <lineage>
        <taxon>Eukaryota</taxon>
        <taxon>Viridiplantae</taxon>
        <taxon>Streptophyta</taxon>
        <taxon>Embryophyta</taxon>
        <taxon>Tracheophyta</taxon>
        <taxon>Spermatophyta</taxon>
        <taxon>Magnoliopsida</taxon>
        <taxon>eudicotyledons</taxon>
        <taxon>Gunneridae</taxon>
        <taxon>Pentapetalae</taxon>
        <taxon>rosids</taxon>
        <taxon>fabids</taxon>
        <taxon>Fabales</taxon>
        <taxon>Fabaceae</taxon>
        <taxon>Papilionoideae</taxon>
        <taxon>50 kb inversion clade</taxon>
        <taxon>NPAAA clade</taxon>
        <taxon>Hologalegina</taxon>
        <taxon>IRL clade</taxon>
        <taxon>Trifolieae</taxon>
        <taxon>Trifolium</taxon>
    </lineage>
</organism>
<feature type="non-terminal residue" evidence="1">
    <location>
        <position position="1"/>
    </location>
</feature>
<dbReference type="AlphaFoldDB" id="A0A2K3M2N8"/>
<dbReference type="Proteomes" id="UP000236291">
    <property type="component" value="Unassembled WGS sequence"/>
</dbReference>
<gene>
    <name evidence="1" type="ORF">L195_g041099</name>
</gene>
<name>A0A2K3M2N8_TRIPR</name>
<reference evidence="1 2" key="2">
    <citation type="journal article" date="2017" name="Front. Plant Sci.">
        <title>Gene Classification and Mining of Molecular Markers Useful in Red Clover (Trifolium pratense) Breeding.</title>
        <authorList>
            <person name="Istvanek J."/>
            <person name="Dluhosova J."/>
            <person name="Dluhos P."/>
            <person name="Patkova L."/>
            <person name="Nedelnik J."/>
            <person name="Repkova J."/>
        </authorList>
    </citation>
    <scope>NUCLEOTIDE SEQUENCE [LARGE SCALE GENOMIC DNA]</scope>
    <source>
        <strain evidence="2">cv. Tatra</strain>
        <tissue evidence="1">Young leaves</tissue>
    </source>
</reference>
<dbReference type="EMBL" id="ASHM01047817">
    <property type="protein sequence ID" value="PNX85034.1"/>
    <property type="molecule type" value="Genomic_DNA"/>
</dbReference>